<dbReference type="Proteomes" id="UP000318010">
    <property type="component" value="Unassembled WGS sequence"/>
</dbReference>
<evidence type="ECO:0000313" key="15">
    <source>
        <dbReference type="EMBL" id="TWR28518.1"/>
    </source>
</evidence>
<dbReference type="GO" id="GO:0016020">
    <property type="term" value="C:membrane"/>
    <property type="evidence" value="ECO:0007669"/>
    <property type="project" value="TreeGrafter"/>
</dbReference>
<dbReference type="AlphaFoldDB" id="A0A563UB00"/>
<protein>
    <recommendedName>
        <fullName evidence="5">Aminopeptidase N</fullName>
        <ecNumber evidence="4">3.4.11.2</ecNumber>
    </recommendedName>
</protein>
<dbReference type="GO" id="GO:0043171">
    <property type="term" value="P:peptide catabolic process"/>
    <property type="evidence" value="ECO:0007669"/>
    <property type="project" value="TreeGrafter"/>
</dbReference>
<keyword evidence="11" id="KW-0482">Metalloprotease</keyword>
<evidence type="ECO:0000256" key="5">
    <source>
        <dbReference type="ARBA" id="ARBA00015611"/>
    </source>
</evidence>
<proteinExistence type="inferred from homology"/>
<organism evidence="15 16">
    <name type="scientific">Mucilaginibacter achroorhodeus</name>
    <dbReference type="NCBI Taxonomy" id="2599294"/>
    <lineage>
        <taxon>Bacteria</taxon>
        <taxon>Pseudomonadati</taxon>
        <taxon>Bacteroidota</taxon>
        <taxon>Sphingobacteriia</taxon>
        <taxon>Sphingobacteriales</taxon>
        <taxon>Sphingobacteriaceae</taxon>
        <taxon>Mucilaginibacter</taxon>
    </lineage>
</organism>
<evidence type="ECO:0000313" key="16">
    <source>
        <dbReference type="Proteomes" id="UP000318010"/>
    </source>
</evidence>
<dbReference type="InterPro" id="IPR001930">
    <property type="entry name" value="Peptidase_M1"/>
</dbReference>
<dbReference type="EMBL" id="VOEI01000001">
    <property type="protein sequence ID" value="TWR28518.1"/>
    <property type="molecule type" value="Genomic_DNA"/>
</dbReference>
<evidence type="ECO:0000256" key="7">
    <source>
        <dbReference type="ARBA" id="ARBA00022670"/>
    </source>
</evidence>
<evidence type="ECO:0000256" key="4">
    <source>
        <dbReference type="ARBA" id="ARBA00012564"/>
    </source>
</evidence>
<comment type="similarity">
    <text evidence="3">Belongs to the peptidase M1 family.</text>
</comment>
<dbReference type="GO" id="GO:0006508">
    <property type="term" value="P:proteolysis"/>
    <property type="evidence" value="ECO:0007669"/>
    <property type="project" value="UniProtKB-KW"/>
</dbReference>
<comment type="cofactor">
    <cofactor evidence="2">
        <name>Zn(2+)</name>
        <dbReference type="ChEBI" id="CHEBI:29105"/>
    </cofactor>
</comment>
<dbReference type="PANTHER" id="PTHR11533:SF174">
    <property type="entry name" value="PUROMYCIN-SENSITIVE AMINOPEPTIDASE-RELATED"/>
    <property type="match status" value="1"/>
</dbReference>
<evidence type="ECO:0000256" key="6">
    <source>
        <dbReference type="ARBA" id="ARBA00022438"/>
    </source>
</evidence>
<dbReference type="GO" id="GO:0070006">
    <property type="term" value="F:metalloaminopeptidase activity"/>
    <property type="evidence" value="ECO:0007669"/>
    <property type="project" value="TreeGrafter"/>
</dbReference>
<evidence type="ECO:0000259" key="13">
    <source>
        <dbReference type="Pfam" id="PF01433"/>
    </source>
</evidence>
<accession>A0A563UB00</accession>
<evidence type="ECO:0000256" key="3">
    <source>
        <dbReference type="ARBA" id="ARBA00010136"/>
    </source>
</evidence>
<feature type="domain" description="Peptidase M1 membrane alanine aminopeptidase" evidence="13">
    <location>
        <begin position="241"/>
        <end position="439"/>
    </location>
</feature>
<evidence type="ECO:0000256" key="9">
    <source>
        <dbReference type="ARBA" id="ARBA00022801"/>
    </source>
</evidence>
<dbReference type="PRINTS" id="PR00756">
    <property type="entry name" value="ALADIPTASE"/>
</dbReference>
<dbReference type="SUPFAM" id="SSF63737">
    <property type="entry name" value="Leukotriene A4 hydrolase N-terminal domain"/>
    <property type="match status" value="1"/>
</dbReference>
<dbReference type="GO" id="GO:0005615">
    <property type="term" value="C:extracellular space"/>
    <property type="evidence" value="ECO:0007669"/>
    <property type="project" value="TreeGrafter"/>
</dbReference>
<evidence type="ECO:0000256" key="12">
    <source>
        <dbReference type="SAM" id="SignalP"/>
    </source>
</evidence>
<keyword evidence="12" id="KW-0732">Signal</keyword>
<dbReference type="InterPro" id="IPR050344">
    <property type="entry name" value="Peptidase_M1_aminopeptidases"/>
</dbReference>
<keyword evidence="16" id="KW-1185">Reference proteome</keyword>
<evidence type="ECO:0000256" key="11">
    <source>
        <dbReference type="ARBA" id="ARBA00023049"/>
    </source>
</evidence>
<comment type="catalytic activity">
    <reaction evidence="1">
        <text>Release of an N-terminal amino acid, Xaa-|-Yaa- from a peptide, amide or arylamide. Xaa is preferably Ala, but may be most amino acids including Pro (slow action). When a terminal hydrophobic residue is followed by a prolyl residue, the two may be released as an intact Xaa-Pro dipeptide.</text>
        <dbReference type="EC" id="3.4.11.2"/>
    </reaction>
</comment>
<dbReference type="Pfam" id="PF17900">
    <property type="entry name" value="Peptidase_M1_N"/>
    <property type="match status" value="1"/>
</dbReference>
<comment type="caution">
    <text evidence="15">The sequence shown here is derived from an EMBL/GenBank/DDBJ whole genome shotgun (WGS) entry which is preliminary data.</text>
</comment>
<feature type="domain" description="Aminopeptidase N-like N-terminal" evidence="14">
    <location>
        <begin position="30"/>
        <end position="199"/>
    </location>
</feature>
<feature type="signal peptide" evidence="12">
    <location>
        <begin position="1"/>
        <end position="19"/>
    </location>
</feature>
<dbReference type="Gene3D" id="1.10.390.10">
    <property type="entry name" value="Neutral Protease Domain 2"/>
    <property type="match status" value="1"/>
</dbReference>
<dbReference type="InterPro" id="IPR014782">
    <property type="entry name" value="Peptidase_M1_dom"/>
</dbReference>
<keyword evidence="7" id="KW-0645">Protease</keyword>
<sequence length="525" mass="58775">MRIRLSLLVSFVFAAQVYAQQPGPAIDVQNYRFGITLTDATNLIKGDANITTKILRSTREISFDLTKKNATGKGMLVSKVKEAGKSLKFTQDSAHLVINTVAVAGTTHTYHISYEGIPSDGLIISTNHYGKRTFFGDNWPNRAHNWLPCVDAPADKASLEFDVTAPAKYTVVANGLKIAEQQLPGGNKLTRWKETARLPAKVMVIGVAEFAVDKVASPDNVPVSTYVFPEDQEVGFRSYAVAAEILPWFAKRIGTFPYKKLANVQSKTIFGGMENAGAIFYFEESVKDKGIEALMAHEIAHQWFGDAISEKNWQHVWLSEGFATYMTNLYLESKYGVDSLNKRLMADRKQVFNFEKSYNAPVVDSAFKGSLMKLLSPNAYQKGGWVLHMLRRKVGDEAFWKGIAAYYKQYNGGNANTDNFRIVMEKASGQDLKNFFNQWLRTAGHPILKMTRSYDDKTKEMVLHIDQETNKPFNFTLEVSVDGKLYKREVKDVITDLKFPAGSATAELKLDPNTNLLASFVDQSK</sequence>
<dbReference type="InterPro" id="IPR045357">
    <property type="entry name" value="Aminopeptidase_N-like_N"/>
</dbReference>
<keyword evidence="6" id="KW-0031">Aminopeptidase</keyword>
<dbReference type="PANTHER" id="PTHR11533">
    <property type="entry name" value="PROTEASE M1 ZINC METALLOPROTEASE"/>
    <property type="match status" value="1"/>
</dbReference>
<evidence type="ECO:0000256" key="8">
    <source>
        <dbReference type="ARBA" id="ARBA00022723"/>
    </source>
</evidence>
<dbReference type="InterPro" id="IPR042097">
    <property type="entry name" value="Aminopeptidase_N-like_N_sf"/>
</dbReference>
<keyword evidence="10" id="KW-0862">Zinc</keyword>
<dbReference type="GO" id="GO:0008270">
    <property type="term" value="F:zinc ion binding"/>
    <property type="evidence" value="ECO:0007669"/>
    <property type="project" value="InterPro"/>
</dbReference>
<dbReference type="RefSeq" id="WP_146269312.1">
    <property type="nucleotide sequence ID" value="NZ_VOEI01000001.1"/>
</dbReference>
<dbReference type="Pfam" id="PF01433">
    <property type="entry name" value="Peptidase_M1"/>
    <property type="match status" value="1"/>
</dbReference>
<evidence type="ECO:0000256" key="2">
    <source>
        <dbReference type="ARBA" id="ARBA00001947"/>
    </source>
</evidence>
<dbReference type="GO" id="GO:0016285">
    <property type="term" value="F:alanyl aminopeptidase activity"/>
    <property type="evidence" value="ECO:0007669"/>
    <property type="project" value="UniProtKB-EC"/>
</dbReference>
<evidence type="ECO:0000256" key="1">
    <source>
        <dbReference type="ARBA" id="ARBA00000098"/>
    </source>
</evidence>
<dbReference type="GO" id="GO:0005737">
    <property type="term" value="C:cytoplasm"/>
    <property type="evidence" value="ECO:0007669"/>
    <property type="project" value="TreeGrafter"/>
</dbReference>
<dbReference type="CDD" id="cd09603">
    <property type="entry name" value="M1_APN_like"/>
    <property type="match status" value="1"/>
</dbReference>
<dbReference type="GO" id="GO:0042277">
    <property type="term" value="F:peptide binding"/>
    <property type="evidence" value="ECO:0007669"/>
    <property type="project" value="TreeGrafter"/>
</dbReference>
<reference evidence="15 16" key="1">
    <citation type="submission" date="2019-07" db="EMBL/GenBank/DDBJ databases">
        <authorList>
            <person name="Kim J."/>
        </authorList>
    </citation>
    <scope>NUCLEOTIDE SEQUENCE [LARGE SCALE GENOMIC DNA]</scope>
    <source>
        <strain evidence="15 16">MJ1a</strain>
    </source>
</reference>
<dbReference type="OrthoDB" id="100605at2"/>
<evidence type="ECO:0000259" key="14">
    <source>
        <dbReference type="Pfam" id="PF17900"/>
    </source>
</evidence>
<keyword evidence="9" id="KW-0378">Hydrolase</keyword>
<feature type="chain" id="PRO_5022052677" description="Aminopeptidase N" evidence="12">
    <location>
        <begin position="20"/>
        <end position="525"/>
    </location>
</feature>
<dbReference type="Gene3D" id="2.60.40.1730">
    <property type="entry name" value="tricorn interacting facor f3 domain"/>
    <property type="match status" value="1"/>
</dbReference>
<dbReference type="InterPro" id="IPR027268">
    <property type="entry name" value="Peptidase_M4/M1_CTD_sf"/>
</dbReference>
<keyword evidence="8" id="KW-0479">Metal-binding</keyword>
<dbReference type="SUPFAM" id="SSF55486">
    <property type="entry name" value="Metalloproteases ('zincins'), catalytic domain"/>
    <property type="match status" value="1"/>
</dbReference>
<gene>
    <name evidence="15" type="ORF">FPZ42_04680</name>
</gene>
<dbReference type="EC" id="3.4.11.2" evidence="4"/>
<evidence type="ECO:0000256" key="10">
    <source>
        <dbReference type="ARBA" id="ARBA00022833"/>
    </source>
</evidence>
<name>A0A563UB00_9SPHI</name>